<dbReference type="Pfam" id="PF00501">
    <property type="entry name" value="AMP-binding"/>
    <property type="match status" value="1"/>
</dbReference>
<dbReference type="EMBL" id="WTVR01000088">
    <property type="protein sequence ID" value="NMF91480.1"/>
    <property type="molecule type" value="Genomic_DNA"/>
</dbReference>
<dbReference type="Proteomes" id="UP000652074">
    <property type="component" value="Unassembled WGS sequence"/>
</dbReference>
<feature type="domain" description="AMP-dependent synthetase/ligase" evidence="3">
    <location>
        <begin position="35"/>
        <end position="367"/>
    </location>
</feature>
<accession>A0ABX1MW37</accession>
<evidence type="ECO:0000313" key="5">
    <source>
        <dbReference type="EMBL" id="NMF91480.1"/>
    </source>
</evidence>
<comment type="caution">
    <text evidence="5">The sequence shown here is derived from an EMBL/GenBank/DDBJ whole genome shotgun (WGS) entry which is preliminary data.</text>
</comment>
<dbReference type="Pfam" id="PF13193">
    <property type="entry name" value="AMP-binding_C"/>
    <property type="match status" value="1"/>
</dbReference>
<proteinExistence type="inferred from homology"/>
<dbReference type="InterPro" id="IPR025110">
    <property type="entry name" value="AMP-bd_C"/>
</dbReference>
<evidence type="ECO:0000259" key="4">
    <source>
        <dbReference type="Pfam" id="PF13193"/>
    </source>
</evidence>
<dbReference type="Gene3D" id="3.30.300.30">
    <property type="match status" value="1"/>
</dbReference>
<evidence type="ECO:0000256" key="1">
    <source>
        <dbReference type="ARBA" id="ARBA00006432"/>
    </source>
</evidence>
<gene>
    <name evidence="5" type="ORF">GPA26_23755</name>
</gene>
<dbReference type="Gene3D" id="3.40.50.12780">
    <property type="entry name" value="N-terminal domain of ligase-like"/>
    <property type="match status" value="1"/>
</dbReference>
<keyword evidence="2" id="KW-0436">Ligase</keyword>
<organism evidence="5 6">
    <name type="scientific">Aromatoleum petrolei</name>
    <dbReference type="NCBI Taxonomy" id="76116"/>
    <lineage>
        <taxon>Bacteria</taxon>
        <taxon>Pseudomonadati</taxon>
        <taxon>Pseudomonadota</taxon>
        <taxon>Betaproteobacteria</taxon>
        <taxon>Rhodocyclales</taxon>
        <taxon>Rhodocyclaceae</taxon>
        <taxon>Aromatoleum</taxon>
    </lineage>
</organism>
<dbReference type="InterPro" id="IPR045851">
    <property type="entry name" value="AMP-bd_C_sf"/>
</dbReference>
<dbReference type="PROSITE" id="PS00455">
    <property type="entry name" value="AMP_BINDING"/>
    <property type="match status" value="1"/>
</dbReference>
<name>A0ABX1MW37_9RHOO</name>
<feature type="domain" description="AMP-binding enzyme C-terminal" evidence="4">
    <location>
        <begin position="430"/>
        <end position="511"/>
    </location>
</feature>
<dbReference type="SUPFAM" id="SSF56801">
    <property type="entry name" value="Acetyl-CoA synthetase-like"/>
    <property type="match status" value="1"/>
</dbReference>
<dbReference type="InterPro" id="IPR020845">
    <property type="entry name" value="AMP-binding_CS"/>
</dbReference>
<dbReference type="InterPro" id="IPR000873">
    <property type="entry name" value="AMP-dep_synth/lig_dom"/>
</dbReference>
<reference evidence="5 6" key="1">
    <citation type="submission" date="2019-12" db="EMBL/GenBank/DDBJ databases">
        <title>Comparative genomics gives insights into the taxonomy of the Azoarcus-Aromatoleum group and reveals separate origins of nif in the plant-associated Azoarcus and non-plant-associated Aromatoleum sub-groups.</title>
        <authorList>
            <person name="Lafos M."/>
            <person name="Maluk M."/>
            <person name="Batista M."/>
            <person name="Junghare M."/>
            <person name="Carmona M."/>
            <person name="Faoro H."/>
            <person name="Cruz L.M."/>
            <person name="Battistoni F."/>
            <person name="De Souza E."/>
            <person name="Pedrosa F."/>
            <person name="Chen W.-M."/>
            <person name="Poole P.S."/>
            <person name="Dixon R.A."/>
            <person name="James E.K."/>
        </authorList>
    </citation>
    <scope>NUCLEOTIDE SEQUENCE [LARGE SCALE GENOMIC DNA]</scope>
    <source>
        <strain evidence="5 6">ToN1</strain>
    </source>
</reference>
<dbReference type="PANTHER" id="PTHR43201">
    <property type="entry name" value="ACYL-COA SYNTHETASE"/>
    <property type="match status" value="1"/>
</dbReference>
<dbReference type="PANTHER" id="PTHR43201:SF5">
    <property type="entry name" value="MEDIUM-CHAIN ACYL-COA LIGASE ACSF2, MITOCHONDRIAL"/>
    <property type="match status" value="1"/>
</dbReference>
<protein>
    <submittedName>
        <fullName evidence="5">AMP-binding protein</fullName>
    </submittedName>
</protein>
<comment type="similarity">
    <text evidence="1">Belongs to the ATP-dependent AMP-binding enzyme family.</text>
</comment>
<evidence type="ECO:0000259" key="3">
    <source>
        <dbReference type="Pfam" id="PF00501"/>
    </source>
</evidence>
<keyword evidence="6" id="KW-1185">Reference proteome</keyword>
<sequence length="544" mass="58612">MTATVFDAFTAAAGQWGERPFLCILPDTAAAYGIAPGELAYRDAAHRIDALRDAYSAAGYGTGHRVGLLLENRPAFFLHWFALNALGVSVVPINADLRAAELEYLIGHSEIALAVALPQRHADLAAAAERAGRPLRIMSDGDTPPPAAFPAPLAGTALDELTECALLYTSGTTGRPKGCMLPNRYFLHAGRWYANIGGLARLMPGEERMVTPLPLVHMNAMAYSAMAMLMTGGCLVPLDRFHPKRWWANVREARASVVHYLGVMPAMLMKADASPEDRAHSVRFGFGAGVDRTLHAAFEARFGFPLLEAWAMTETGAGAVVIANHEPRKVGTSCFGKEASDVEVRIATEDGSDADIDEPGELLVRHAGDDPRYGFLAGYLKDEAATAEAWTGGWFHTGDVVRRDADGHLHFVDRKKNVIRRSGENIAAVEVESVLQQHPLVKAVAVAAVPDPVRGDEVMACIVPQQPLADRRAMEAAAEELVRWTLGELAYYKAPGHVAFVDSLPLTATNKIQRGELKALAPTLVGAPECVDTCALKKRQETAT</sequence>
<dbReference type="RefSeq" id="WP_169208793.1">
    <property type="nucleotide sequence ID" value="NZ_CP059560.1"/>
</dbReference>
<dbReference type="InterPro" id="IPR042099">
    <property type="entry name" value="ANL_N_sf"/>
</dbReference>
<evidence type="ECO:0000313" key="6">
    <source>
        <dbReference type="Proteomes" id="UP000652074"/>
    </source>
</evidence>
<evidence type="ECO:0000256" key="2">
    <source>
        <dbReference type="ARBA" id="ARBA00022598"/>
    </source>
</evidence>